<comment type="similarity">
    <text evidence="10">Belongs to the ELO family.</text>
</comment>
<evidence type="ECO:0000256" key="9">
    <source>
        <dbReference type="ARBA" id="ARBA00023160"/>
    </source>
</evidence>
<dbReference type="EMBL" id="JBANMG010000008">
    <property type="protein sequence ID" value="KAK6950358.1"/>
    <property type="molecule type" value="Genomic_DNA"/>
</dbReference>
<comment type="catalytic activity">
    <reaction evidence="10">
        <text>an acyl-CoA + malonyl-CoA + H(+) = a 3-oxoacyl-CoA + CO2 + CoA</text>
        <dbReference type="Rhea" id="RHEA:50252"/>
        <dbReference type="ChEBI" id="CHEBI:15378"/>
        <dbReference type="ChEBI" id="CHEBI:16526"/>
        <dbReference type="ChEBI" id="CHEBI:57287"/>
        <dbReference type="ChEBI" id="CHEBI:57384"/>
        <dbReference type="ChEBI" id="CHEBI:58342"/>
        <dbReference type="ChEBI" id="CHEBI:90726"/>
    </reaction>
    <physiologicalReaction direction="left-to-right" evidence="10">
        <dbReference type="Rhea" id="RHEA:50253"/>
    </physiologicalReaction>
</comment>
<evidence type="ECO:0000313" key="13">
    <source>
        <dbReference type="Proteomes" id="UP001369815"/>
    </source>
</evidence>
<protein>
    <recommendedName>
        <fullName evidence="10">Elongation of fatty acids protein</fullName>
        <ecNumber evidence="10">2.3.1.-</ecNumber>
    </recommendedName>
</protein>
<keyword evidence="8 10" id="KW-0472">Membrane</keyword>
<evidence type="ECO:0000256" key="10">
    <source>
        <dbReference type="RuleBase" id="RU361115"/>
    </source>
</evidence>
<dbReference type="Pfam" id="PF01151">
    <property type="entry name" value="ELO"/>
    <property type="match status" value="1"/>
</dbReference>
<dbReference type="AlphaFoldDB" id="A0AAX6MCE3"/>
<comment type="caution">
    <text evidence="10">Lacks conserved residue(s) required for the propagation of feature annotation.</text>
</comment>
<evidence type="ECO:0000256" key="6">
    <source>
        <dbReference type="ARBA" id="ARBA00022989"/>
    </source>
</evidence>
<gene>
    <name evidence="12" type="ORF">Daesc_008684</name>
</gene>
<evidence type="ECO:0000256" key="11">
    <source>
        <dbReference type="SAM" id="MobiDB-lite"/>
    </source>
</evidence>
<evidence type="ECO:0000256" key="8">
    <source>
        <dbReference type="ARBA" id="ARBA00023136"/>
    </source>
</evidence>
<name>A0AAX6MCE3_9PEZI</name>
<comment type="caution">
    <text evidence="12">The sequence shown here is derived from an EMBL/GenBank/DDBJ whole genome shotgun (WGS) entry which is preliminary data.</text>
</comment>
<organism evidence="12 13">
    <name type="scientific">Daldinia eschscholtzii</name>
    <dbReference type="NCBI Taxonomy" id="292717"/>
    <lineage>
        <taxon>Eukaryota</taxon>
        <taxon>Fungi</taxon>
        <taxon>Dikarya</taxon>
        <taxon>Ascomycota</taxon>
        <taxon>Pezizomycotina</taxon>
        <taxon>Sordariomycetes</taxon>
        <taxon>Xylariomycetidae</taxon>
        <taxon>Xylariales</taxon>
        <taxon>Hypoxylaceae</taxon>
        <taxon>Daldinia</taxon>
    </lineage>
</organism>
<feature type="transmembrane region" description="Helical" evidence="10">
    <location>
        <begin position="380"/>
        <end position="405"/>
    </location>
</feature>
<evidence type="ECO:0000256" key="2">
    <source>
        <dbReference type="ARBA" id="ARBA00022516"/>
    </source>
</evidence>
<proteinExistence type="inferred from homology"/>
<sequence>MATPIVLVSPPAATLFQFPPNSEPHAIPPPSYNTPFRIPDNLYVNALDPKVPITIAAVYAVTAKALNAYNKSTGKKPWAISKTKTFHFLVVLHNVFLAVYSAWTWFGMLNTFRNSIVSPAGPNGWAGTVDSICKIHGTAGLENGISYNQARGAWEPSLSTGSTATVLSPSPDDRGRIWNEGLAFYGWIFYISKFYEVIDTLIILAKGKYSSTLQTYHHAGAMMAMWAGMRYMSTPIWIFVFFNSAIHALMKYTYFTVTAFNIRVPQVIKRTLTSLQISQFIIGASVAIVHSFVSYLVPVQVEVAPAEATAVASSISASASATPSAGKFVDGLKKTLFGAAEAAGAAAVVSSSETNSTHQGASYVTRYQKVDCITTNGATFAIWLNVIYLAPLTYLFVSFFITSYLRRSKAEVVRAKANPDRRLSNVMLAEKASWDAAKGLEREVYGESKEGAIIEDSDDSSSNGKLHPSSAARANGVKSKANGKSKGRK</sequence>
<feature type="transmembrane region" description="Helical" evidence="10">
    <location>
        <begin position="85"/>
        <end position="106"/>
    </location>
</feature>
<accession>A0AAX6MCE3</accession>
<keyword evidence="6 10" id="KW-1133">Transmembrane helix</keyword>
<keyword evidence="3 10" id="KW-0808">Transferase</keyword>
<feature type="transmembrane region" description="Helical" evidence="10">
    <location>
        <begin position="277"/>
        <end position="297"/>
    </location>
</feature>
<keyword evidence="4 10" id="KW-0812">Transmembrane</keyword>
<dbReference type="PANTHER" id="PTHR11157:SF169">
    <property type="entry name" value="ELONGATION OF FATTY ACIDS PROTEIN"/>
    <property type="match status" value="1"/>
</dbReference>
<evidence type="ECO:0000256" key="1">
    <source>
        <dbReference type="ARBA" id="ARBA00004141"/>
    </source>
</evidence>
<dbReference type="GO" id="GO:0034625">
    <property type="term" value="P:fatty acid elongation, monounsaturated fatty acid"/>
    <property type="evidence" value="ECO:0007669"/>
    <property type="project" value="TreeGrafter"/>
</dbReference>
<comment type="subcellular location">
    <subcellularLocation>
        <location evidence="1">Membrane</location>
        <topology evidence="1">Multi-pass membrane protein</topology>
    </subcellularLocation>
</comment>
<dbReference type="GO" id="GO:0005789">
    <property type="term" value="C:endoplasmic reticulum membrane"/>
    <property type="evidence" value="ECO:0007669"/>
    <property type="project" value="TreeGrafter"/>
</dbReference>
<dbReference type="Proteomes" id="UP001369815">
    <property type="component" value="Unassembled WGS sequence"/>
</dbReference>
<dbReference type="PANTHER" id="PTHR11157">
    <property type="entry name" value="FATTY ACID ACYL TRANSFERASE-RELATED"/>
    <property type="match status" value="1"/>
</dbReference>
<dbReference type="EC" id="2.3.1.-" evidence="10"/>
<keyword evidence="7 10" id="KW-0443">Lipid metabolism</keyword>
<dbReference type="GO" id="GO:0034626">
    <property type="term" value="P:fatty acid elongation, polyunsaturated fatty acid"/>
    <property type="evidence" value="ECO:0007669"/>
    <property type="project" value="TreeGrafter"/>
</dbReference>
<dbReference type="InterPro" id="IPR002076">
    <property type="entry name" value="ELO_fam"/>
</dbReference>
<evidence type="ECO:0000313" key="12">
    <source>
        <dbReference type="EMBL" id="KAK6950358.1"/>
    </source>
</evidence>
<evidence type="ECO:0000256" key="5">
    <source>
        <dbReference type="ARBA" id="ARBA00022832"/>
    </source>
</evidence>
<keyword evidence="13" id="KW-1185">Reference proteome</keyword>
<dbReference type="GO" id="GO:0030148">
    <property type="term" value="P:sphingolipid biosynthetic process"/>
    <property type="evidence" value="ECO:0007669"/>
    <property type="project" value="TreeGrafter"/>
</dbReference>
<keyword evidence="9 10" id="KW-0275">Fatty acid biosynthesis</keyword>
<keyword evidence="2 10" id="KW-0444">Lipid biosynthesis</keyword>
<evidence type="ECO:0000256" key="4">
    <source>
        <dbReference type="ARBA" id="ARBA00022692"/>
    </source>
</evidence>
<feature type="region of interest" description="Disordered" evidence="11">
    <location>
        <begin position="451"/>
        <end position="489"/>
    </location>
</feature>
<dbReference type="GO" id="GO:0019367">
    <property type="term" value="P:fatty acid elongation, saturated fatty acid"/>
    <property type="evidence" value="ECO:0007669"/>
    <property type="project" value="TreeGrafter"/>
</dbReference>
<evidence type="ECO:0000256" key="7">
    <source>
        <dbReference type="ARBA" id="ARBA00023098"/>
    </source>
</evidence>
<dbReference type="GO" id="GO:0009922">
    <property type="term" value="F:fatty acid elongase activity"/>
    <property type="evidence" value="ECO:0007669"/>
    <property type="project" value="InterPro"/>
</dbReference>
<reference evidence="12 13" key="1">
    <citation type="journal article" date="2024" name="Front Chem Biol">
        <title>Unveiling the potential of Daldinia eschscholtzii MFLUCC 19-0629 through bioactivity and bioinformatics studies for enhanced sustainable agriculture production.</title>
        <authorList>
            <person name="Brooks S."/>
            <person name="Weaver J.A."/>
            <person name="Klomchit A."/>
            <person name="Alharthi S.A."/>
            <person name="Onlamun T."/>
            <person name="Nurani R."/>
            <person name="Vong T.K."/>
            <person name="Alberti F."/>
            <person name="Greco C."/>
        </authorList>
    </citation>
    <scope>NUCLEOTIDE SEQUENCE [LARGE SCALE GENOMIC DNA]</scope>
    <source>
        <strain evidence="12">MFLUCC 19-0629</strain>
    </source>
</reference>
<evidence type="ECO:0000256" key="3">
    <source>
        <dbReference type="ARBA" id="ARBA00022679"/>
    </source>
</evidence>
<dbReference type="GO" id="GO:0042761">
    <property type="term" value="P:very long-chain fatty acid biosynthetic process"/>
    <property type="evidence" value="ECO:0007669"/>
    <property type="project" value="TreeGrafter"/>
</dbReference>
<keyword evidence="5 10" id="KW-0276">Fatty acid metabolism</keyword>